<name>A0A9W6SGI0_9ACTN</name>
<dbReference type="Gene3D" id="1.20.5.1930">
    <property type="match status" value="1"/>
</dbReference>
<keyword evidence="4" id="KW-1133">Transmembrane helix</keyword>
<keyword evidence="4" id="KW-0812">Transmembrane</keyword>
<keyword evidence="3" id="KW-0902">Two-component regulatory system</keyword>
<dbReference type="Gene3D" id="3.30.565.10">
    <property type="entry name" value="Histidine kinase-like ATPase, C-terminal domain"/>
    <property type="match status" value="1"/>
</dbReference>
<dbReference type="Proteomes" id="UP001165079">
    <property type="component" value="Unassembled WGS sequence"/>
</dbReference>
<feature type="transmembrane region" description="Helical" evidence="4">
    <location>
        <begin position="7"/>
        <end position="26"/>
    </location>
</feature>
<dbReference type="GO" id="GO:0046983">
    <property type="term" value="F:protein dimerization activity"/>
    <property type="evidence" value="ECO:0007669"/>
    <property type="project" value="InterPro"/>
</dbReference>
<feature type="domain" description="Signal transduction histidine kinase subgroup 3 dimerisation and phosphoacceptor" evidence="5">
    <location>
        <begin position="144"/>
        <end position="213"/>
    </location>
</feature>
<keyword evidence="4" id="KW-0472">Membrane</keyword>
<reference evidence="6" key="1">
    <citation type="submission" date="2023-03" db="EMBL/GenBank/DDBJ databases">
        <title>Actinorhabdospora filicis NBRC 111898.</title>
        <authorList>
            <person name="Ichikawa N."/>
            <person name="Sato H."/>
            <person name="Tonouchi N."/>
        </authorList>
    </citation>
    <scope>NUCLEOTIDE SEQUENCE</scope>
    <source>
        <strain evidence="6">NBRC 111898</strain>
    </source>
</reference>
<dbReference type="InterPro" id="IPR011712">
    <property type="entry name" value="Sig_transdc_His_kin_sub3_dim/P"/>
</dbReference>
<dbReference type="PANTHER" id="PTHR24421:SF58">
    <property type="entry name" value="SIGNAL TRANSDUCTION HISTIDINE-PROTEIN KINASE_PHOSPHATASE UHPB"/>
    <property type="match status" value="1"/>
</dbReference>
<evidence type="ECO:0000313" key="6">
    <source>
        <dbReference type="EMBL" id="GLZ76724.1"/>
    </source>
</evidence>
<dbReference type="AlphaFoldDB" id="A0A9W6SGI0"/>
<feature type="transmembrane region" description="Helical" evidence="4">
    <location>
        <begin position="32"/>
        <end position="61"/>
    </location>
</feature>
<dbReference type="InterPro" id="IPR036890">
    <property type="entry name" value="HATPase_C_sf"/>
</dbReference>
<keyword evidence="1" id="KW-0808">Transferase</keyword>
<evidence type="ECO:0000313" key="7">
    <source>
        <dbReference type="Proteomes" id="UP001165079"/>
    </source>
</evidence>
<dbReference type="RefSeq" id="WP_285661885.1">
    <property type="nucleotide sequence ID" value="NZ_BSTX01000001.1"/>
</dbReference>
<keyword evidence="2 6" id="KW-0418">Kinase</keyword>
<keyword evidence="7" id="KW-1185">Reference proteome</keyword>
<comment type="caution">
    <text evidence="6">The sequence shown here is derived from an EMBL/GenBank/DDBJ whole genome shotgun (WGS) entry which is preliminary data.</text>
</comment>
<dbReference type="GO" id="GO:0000155">
    <property type="term" value="F:phosphorelay sensor kinase activity"/>
    <property type="evidence" value="ECO:0007669"/>
    <property type="project" value="InterPro"/>
</dbReference>
<organism evidence="6 7">
    <name type="scientific">Actinorhabdospora filicis</name>
    <dbReference type="NCBI Taxonomy" id="1785913"/>
    <lineage>
        <taxon>Bacteria</taxon>
        <taxon>Bacillati</taxon>
        <taxon>Actinomycetota</taxon>
        <taxon>Actinomycetes</taxon>
        <taxon>Micromonosporales</taxon>
        <taxon>Micromonosporaceae</taxon>
        <taxon>Actinorhabdospora</taxon>
    </lineage>
</organism>
<dbReference type="PANTHER" id="PTHR24421">
    <property type="entry name" value="NITRATE/NITRITE SENSOR PROTEIN NARX-RELATED"/>
    <property type="match status" value="1"/>
</dbReference>
<evidence type="ECO:0000256" key="3">
    <source>
        <dbReference type="ARBA" id="ARBA00023012"/>
    </source>
</evidence>
<evidence type="ECO:0000256" key="4">
    <source>
        <dbReference type="SAM" id="Phobius"/>
    </source>
</evidence>
<evidence type="ECO:0000259" key="5">
    <source>
        <dbReference type="Pfam" id="PF07730"/>
    </source>
</evidence>
<protein>
    <submittedName>
        <fullName evidence="6">Two-component sensor histidine kinase</fullName>
    </submittedName>
</protein>
<accession>A0A9W6SGI0</accession>
<sequence length="305" mass="31300">MIRREYTMAAAALAAVLVVGFTTTWVRPFNWLALGLTVAACAAVALPRSWAALAAVIAVALPYHLLDYPHDALAAPVLVALFRVAEDGPGRRTGVALGGVAGLAVLSGLLGGDIRVVDQVAWMLAAAACGEAVRRGRAHLAARERLRVAADVHDLLAHTVTAARVQADVAAHLLAAGAIDGERLGRCLAAIVAACDRARADLGSIVDGLRPPADFGAGALGLTVDGDPGELPEPARLILAEAITNAARHGSGPAAVTVSREDGRLTLTVANPVAFGNGLRGMAERARAHRGELSAVHTLTVVMPQ</sequence>
<dbReference type="SUPFAM" id="SSF55874">
    <property type="entry name" value="ATPase domain of HSP90 chaperone/DNA topoisomerase II/histidine kinase"/>
    <property type="match status" value="1"/>
</dbReference>
<evidence type="ECO:0000256" key="2">
    <source>
        <dbReference type="ARBA" id="ARBA00022777"/>
    </source>
</evidence>
<proteinExistence type="predicted"/>
<dbReference type="InterPro" id="IPR050482">
    <property type="entry name" value="Sensor_HK_TwoCompSys"/>
</dbReference>
<dbReference type="EMBL" id="BSTX01000001">
    <property type="protein sequence ID" value="GLZ76724.1"/>
    <property type="molecule type" value="Genomic_DNA"/>
</dbReference>
<dbReference type="Pfam" id="PF07730">
    <property type="entry name" value="HisKA_3"/>
    <property type="match status" value="1"/>
</dbReference>
<dbReference type="GO" id="GO:0016020">
    <property type="term" value="C:membrane"/>
    <property type="evidence" value="ECO:0007669"/>
    <property type="project" value="InterPro"/>
</dbReference>
<evidence type="ECO:0000256" key="1">
    <source>
        <dbReference type="ARBA" id="ARBA00022679"/>
    </source>
</evidence>
<gene>
    <name evidence="6" type="ORF">Afil01_15310</name>
</gene>